<name>A0A1M5AXL5_9BACT</name>
<gene>
    <name evidence="1" type="ORF">SAMN05444008_10737</name>
</gene>
<proteinExistence type="predicted"/>
<protein>
    <submittedName>
        <fullName evidence="1">Uncharacterized protein</fullName>
    </submittedName>
</protein>
<evidence type="ECO:0000313" key="1">
    <source>
        <dbReference type="EMBL" id="SHF34652.1"/>
    </source>
</evidence>
<keyword evidence="2" id="KW-1185">Reference proteome</keyword>
<dbReference type="AlphaFoldDB" id="A0A1M5AXL5"/>
<accession>A0A1M5AXL5</accession>
<organism evidence="1 2">
    <name type="scientific">Cnuella takakiae</name>
    <dbReference type="NCBI Taxonomy" id="1302690"/>
    <lineage>
        <taxon>Bacteria</taxon>
        <taxon>Pseudomonadati</taxon>
        <taxon>Bacteroidota</taxon>
        <taxon>Chitinophagia</taxon>
        <taxon>Chitinophagales</taxon>
        <taxon>Chitinophagaceae</taxon>
        <taxon>Cnuella</taxon>
    </lineage>
</organism>
<dbReference type="EMBL" id="FQUO01000007">
    <property type="protein sequence ID" value="SHF34652.1"/>
    <property type="molecule type" value="Genomic_DNA"/>
</dbReference>
<evidence type="ECO:0000313" key="2">
    <source>
        <dbReference type="Proteomes" id="UP000184368"/>
    </source>
</evidence>
<reference evidence="1 2" key="1">
    <citation type="submission" date="2016-11" db="EMBL/GenBank/DDBJ databases">
        <authorList>
            <person name="Jaros S."/>
            <person name="Januszkiewicz K."/>
            <person name="Wedrychowicz H."/>
        </authorList>
    </citation>
    <scope>NUCLEOTIDE SEQUENCE [LARGE SCALE GENOMIC DNA]</scope>
    <source>
        <strain evidence="1 2">DSM 26897</strain>
    </source>
</reference>
<sequence>MKPVKACGAWAKPLLPAFLCTLRPYFSATCLFGTGFREMADPGKNDRFRYE</sequence>
<dbReference type="Proteomes" id="UP000184368">
    <property type="component" value="Unassembled WGS sequence"/>
</dbReference>